<dbReference type="Pfam" id="PF11188">
    <property type="entry name" value="DUF2975"/>
    <property type="match status" value="1"/>
</dbReference>
<keyword evidence="1" id="KW-0472">Membrane</keyword>
<feature type="transmembrane region" description="Helical" evidence="1">
    <location>
        <begin position="17"/>
        <end position="40"/>
    </location>
</feature>
<organism evidence="2 3">
    <name type="scientific">Subdoligranulum variabile</name>
    <dbReference type="NCBI Taxonomy" id="214851"/>
    <lineage>
        <taxon>Bacteria</taxon>
        <taxon>Bacillati</taxon>
        <taxon>Bacillota</taxon>
        <taxon>Clostridia</taxon>
        <taxon>Eubacteriales</taxon>
        <taxon>Oscillospiraceae</taxon>
        <taxon>Subdoligranulum</taxon>
    </lineage>
</organism>
<dbReference type="InterPro" id="IPR021354">
    <property type="entry name" value="DUF2975"/>
</dbReference>
<reference evidence="2" key="2">
    <citation type="submission" date="2021-09" db="EMBL/GenBank/DDBJ databases">
        <authorList>
            <person name="Gilroy R."/>
        </authorList>
    </citation>
    <scope>NUCLEOTIDE SEQUENCE</scope>
    <source>
        <strain evidence="2">ChiBcec21-2208</strain>
    </source>
</reference>
<reference evidence="2" key="1">
    <citation type="journal article" date="2021" name="PeerJ">
        <title>Extensive microbial diversity within the chicken gut microbiome revealed by metagenomics and culture.</title>
        <authorList>
            <person name="Gilroy R."/>
            <person name="Ravi A."/>
            <person name="Getino M."/>
            <person name="Pursley I."/>
            <person name="Horton D.L."/>
            <person name="Alikhan N.F."/>
            <person name="Baker D."/>
            <person name="Gharbi K."/>
            <person name="Hall N."/>
            <person name="Watson M."/>
            <person name="Adriaenssens E.M."/>
            <person name="Foster-Nyarko E."/>
            <person name="Jarju S."/>
            <person name="Secka A."/>
            <person name="Antonio M."/>
            <person name="Oren A."/>
            <person name="Chaudhuri R.R."/>
            <person name="La Ragione R."/>
            <person name="Hildebrand F."/>
            <person name="Pallen M.J."/>
        </authorList>
    </citation>
    <scope>NUCLEOTIDE SEQUENCE</scope>
    <source>
        <strain evidence="2">ChiBcec21-2208</strain>
    </source>
</reference>
<sequence>MKCWQWDDHKSITLTRYVVALAMLGSAVMTVCGPWLVRWLMDTRPMNYNDSWVGVALLVLGYLCAALAFWMLYNLYRFLQRLEQGQVFVPQTVQSLRRISWCCTWAAVLCLPAGVVIYLPFVFLAVAAGFMALIVRVLKNAFEQAVRMKDELDYTI</sequence>
<keyword evidence="1" id="KW-1133">Transmembrane helix</keyword>
<keyword evidence="1" id="KW-0812">Transmembrane</keyword>
<dbReference type="AlphaFoldDB" id="A0A921IKG4"/>
<protein>
    <submittedName>
        <fullName evidence="2">DUF2975 domain-containing protein</fullName>
    </submittedName>
</protein>
<evidence type="ECO:0000256" key="1">
    <source>
        <dbReference type="SAM" id="Phobius"/>
    </source>
</evidence>
<gene>
    <name evidence="2" type="ORF">K8V20_08900</name>
</gene>
<dbReference type="EMBL" id="DYVE01000230">
    <property type="protein sequence ID" value="HJG28741.1"/>
    <property type="molecule type" value="Genomic_DNA"/>
</dbReference>
<feature type="transmembrane region" description="Helical" evidence="1">
    <location>
        <begin position="115"/>
        <end position="138"/>
    </location>
</feature>
<evidence type="ECO:0000313" key="2">
    <source>
        <dbReference type="EMBL" id="HJG28741.1"/>
    </source>
</evidence>
<comment type="caution">
    <text evidence="2">The sequence shown here is derived from an EMBL/GenBank/DDBJ whole genome shotgun (WGS) entry which is preliminary data.</text>
</comment>
<name>A0A921IKG4_9FIRM</name>
<dbReference type="Proteomes" id="UP000782880">
    <property type="component" value="Unassembled WGS sequence"/>
</dbReference>
<evidence type="ECO:0000313" key="3">
    <source>
        <dbReference type="Proteomes" id="UP000782880"/>
    </source>
</evidence>
<proteinExistence type="predicted"/>
<accession>A0A921IKG4</accession>
<feature type="transmembrane region" description="Helical" evidence="1">
    <location>
        <begin position="52"/>
        <end position="73"/>
    </location>
</feature>